<dbReference type="PROSITE" id="PS00636">
    <property type="entry name" value="DNAJ_1"/>
    <property type="match status" value="1"/>
</dbReference>
<dbReference type="SUPFAM" id="SSF49493">
    <property type="entry name" value="HSP40/DnaJ peptide-binding domain"/>
    <property type="match status" value="1"/>
</dbReference>
<evidence type="ECO:0000256" key="2">
    <source>
        <dbReference type="PROSITE-ProRule" id="PRU00546"/>
    </source>
</evidence>
<keyword evidence="3" id="KW-0812">Transmembrane</keyword>
<keyword evidence="2" id="KW-0863">Zinc-finger</keyword>
<dbReference type="PROSITE" id="PS50076">
    <property type="entry name" value="DNAJ_2"/>
    <property type="match status" value="1"/>
</dbReference>
<feature type="transmembrane region" description="Helical" evidence="3">
    <location>
        <begin position="360"/>
        <end position="384"/>
    </location>
</feature>
<dbReference type="Pfam" id="PF00226">
    <property type="entry name" value="DnaJ"/>
    <property type="match status" value="1"/>
</dbReference>
<evidence type="ECO:0000313" key="6">
    <source>
        <dbReference type="EMBL" id="EFL44698.1"/>
    </source>
</evidence>
<keyword evidence="2" id="KW-0862">Zinc</keyword>
<dbReference type="InterPro" id="IPR001305">
    <property type="entry name" value="HSP_DnaJ_Cys-rich_dom"/>
</dbReference>
<evidence type="ECO:0000313" key="7">
    <source>
        <dbReference type="Proteomes" id="UP000004431"/>
    </source>
</evidence>
<keyword evidence="3" id="KW-1133">Transmembrane helix</keyword>
<keyword evidence="1" id="KW-0143">Chaperone</keyword>
<dbReference type="SUPFAM" id="SSF46565">
    <property type="entry name" value="Chaperone J-domain"/>
    <property type="match status" value="1"/>
</dbReference>
<dbReference type="InterPro" id="IPR008971">
    <property type="entry name" value="HSP40/DnaJ_pept-bd"/>
</dbReference>
<feature type="transmembrane region" description="Helical" evidence="3">
    <location>
        <begin position="335"/>
        <end position="354"/>
    </location>
</feature>
<dbReference type="SMART" id="SM00271">
    <property type="entry name" value="DnaJ"/>
    <property type="match status" value="1"/>
</dbReference>
<dbReference type="Pfam" id="PF00684">
    <property type="entry name" value="DnaJ_CXXCXGXG"/>
    <property type="match status" value="1"/>
</dbReference>
<feature type="domain" description="CR-type" evidence="5">
    <location>
        <begin position="165"/>
        <end position="258"/>
    </location>
</feature>
<dbReference type="Gene3D" id="2.60.260.20">
    <property type="entry name" value="Urease metallochaperone UreE, N-terminal domain"/>
    <property type="match status" value="1"/>
</dbReference>
<dbReference type="EMBL" id="AEDQ01000003">
    <property type="protein sequence ID" value="EFL44698.1"/>
    <property type="molecule type" value="Genomic_DNA"/>
</dbReference>
<dbReference type="PANTHER" id="PTHR43096:SF52">
    <property type="entry name" value="DNAJ HOMOLOG 1, MITOCHONDRIAL-RELATED"/>
    <property type="match status" value="1"/>
</dbReference>
<dbReference type="InterPro" id="IPR036410">
    <property type="entry name" value="HSP_DnaJ_Cys-rich_dom_sf"/>
</dbReference>
<dbReference type="CDD" id="cd10719">
    <property type="entry name" value="DnaJ_zf"/>
    <property type="match status" value="1"/>
</dbReference>
<dbReference type="Proteomes" id="UP000004431">
    <property type="component" value="Unassembled WGS sequence"/>
</dbReference>
<dbReference type="CDD" id="cd06257">
    <property type="entry name" value="DnaJ"/>
    <property type="match status" value="1"/>
</dbReference>
<feature type="zinc finger region" description="CR-type" evidence="2">
    <location>
        <begin position="165"/>
        <end position="258"/>
    </location>
</feature>
<dbReference type="InterPro" id="IPR018253">
    <property type="entry name" value="DnaJ_domain_CS"/>
</dbReference>
<evidence type="ECO:0000259" key="5">
    <source>
        <dbReference type="PROSITE" id="PS51188"/>
    </source>
</evidence>
<dbReference type="SUPFAM" id="SSF57938">
    <property type="entry name" value="DnaJ/Hsp40 cysteine-rich domain"/>
    <property type="match status" value="1"/>
</dbReference>
<evidence type="ECO:0000256" key="3">
    <source>
        <dbReference type="SAM" id="Phobius"/>
    </source>
</evidence>
<keyword evidence="7" id="KW-1185">Reference proteome</keyword>
<accession>A0ABN0B1N8</accession>
<evidence type="ECO:0000256" key="1">
    <source>
        <dbReference type="ARBA" id="ARBA00023186"/>
    </source>
</evidence>
<dbReference type="PROSITE" id="PS51188">
    <property type="entry name" value="ZF_CR"/>
    <property type="match status" value="1"/>
</dbReference>
<proteinExistence type="predicted"/>
<gene>
    <name evidence="6" type="primary">dnaJ</name>
    <name evidence="6" type="ORF">HMPREF9248_0756</name>
</gene>
<dbReference type="InterPro" id="IPR001623">
    <property type="entry name" value="DnaJ_domain"/>
</dbReference>
<organism evidence="6 7">
    <name type="scientific">Fannyhessea vaginae PB189-T1-4</name>
    <dbReference type="NCBI Taxonomy" id="866774"/>
    <lineage>
        <taxon>Bacteria</taxon>
        <taxon>Bacillati</taxon>
        <taxon>Actinomycetota</taxon>
        <taxon>Coriobacteriia</taxon>
        <taxon>Coriobacteriales</taxon>
        <taxon>Atopobiaceae</taxon>
        <taxon>Fannyhessea</taxon>
    </lineage>
</organism>
<comment type="caution">
    <text evidence="6">The sequence shown here is derived from an EMBL/GenBank/DDBJ whole genome shotgun (WGS) entry which is preliminary data.</text>
</comment>
<reference evidence="6 7" key="1">
    <citation type="submission" date="2010-08" db="EMBL/GenBank/DDBJ databases">
        <authorList>
            <person name="Durkin A.S."/>
            <person name="Madupu R."/>
            <person name="Torralba M."/>
            <person name="Gillis M."/>
            <person name="Methe B."/>
            <person name="Sutton G."/>
            <person name="Nelson K.E."/>
        </authorList>
    </citation>
    <scope>NUCLEOTIDE SEQUENCE [LARGE SCALE GENOMIC DNA]</scope>
    <source>
        <strain evidence="6 7">PB189-T1-4</strain>
    </source>
</reference>
<dbReference type="InterPro" id="IPR036869">
    <property type="entry name" value="J_dom_sf"/>
</dbReference>
<dbReference type="PRINTS" id="PR00625">
    <property type="entry name" value="JDOMAIN"/>
</dbReference>
<name>A0ABN0B1N8_9ACTN</name>
<protein>
    <submittedName>
        <fullName evidence="6">Chaperone protein DnaJ</fullName>
    </submittedName>
</protein>
<keyword evidence="2" id="KW-0479">Metal-binding</keyword>
<dbReference type="PANTHER" id="PTHR43096">
    <property type="entry name" value="DNAJ HOMOLOG 1, MITOCHONDRIAL-RELATED"/>
    <property type="match status" value="1"/>
</dbReference>
<evidence type="ECO:0000259" key="4">
    <source>
        <dbReference type="PROSITE" id="PS50076"/>
    </source>
</evidence>
<dbReference type="Gene3D" id="2.10.230.10">
    <property type="entry name" value="Heat shock protein DnaJ, cysteine-rich domain"/>
    <property type="match status" value="1"/>
</dbReference>
<feature type="domain" description="J" evidence="4">
    <location>
        <begin position="5"/>
        <end position="69"/>
    </location>
</feature>
<keyword evidence="3" id="KW-0472">Membrane</keyword>
<dbReference type="RefSeq" id="WP_006303473.1">
    <property type="nucleotide sequence ID" value="NZ_AEDQ01000003.1"/>
</dbReference>
<sequence>MAQSNYYDILGVSEDATAAEIRKAFQQKARTLHPDVNKAPDAEEKFKQVSEAYAVLSDEKKRARYTAQLHGNPFAGSTAGAGSYGSGAYGQGSYSTGDFYDLSDIFASMGGFGGFTDFGGFGGFDTSDGFGRRTQAAPSVCAYKPQDGKDIVIEVQLSDDMAKDGITQSFNYKCYVPCEHCHAHGIETPTLDEDPKRDIASHVVECSVCDGTGTLTLDLRTLIGFGSYAMTCSHCAGAGKLVVDACTTCSGSGRVLASSSERVSISAHTHDMDEFRVAGKGHAGTYGARAGDLIIRCQVASERLTASERLGAQLICLVLPFCIARIITQTLMSDIVLIGILAVVGVMLLCKRGVVHPVRWWLHAAASGKVACIVSCIYAALILLRFFMM</sequence>
<dbReference type="Gene3D" id="1.10.287.110">
    <property type="entry name" value="DnaJ domain"/>
    <property type="match status" value="1"/>
</dbReference>